<dbReference type="InterPro" id="IPR014729">
    <property type="entry name" value="Rossmann-like_a/b/a_fold"/>
</dbReference>
<evidence type="ECO:0000313" key="12">
    <source>
        <dbReference type="EMBL" id="RDV82546.1"/>
    </source>
</evidence>
<feature type="binding site" evidence="8">
    <location>
        <begin position="29"/>
        <end position="36"/>
    </location>
    <ligand>
        <name>ATP</name>
        <dbReference type="ChEBI" id="CHEBI:30616"/>
    </ligand>
</feature>
<evidence type="ECO:0000256" key="3">
    <source>
        <dbReference type="ARBA" id="ARBA00022723"/>
    </source>
</evidence>
<dbReference type="Proteomes" id="UP000256329">
    <property type="component" value="Unassembled WGS sequence"/>
</dbReference>
<feature type="binding site" description="in other chain" evidence="8">
    <location>
        <position position="116"/>
    </location>
    <ligand>
        <name>deamido-NAD(+)</name>
        <dbReference type="ChEBI" id="CHEBI:58437"/>
        <note>ligand shared between two neighboring subunits</note>
    </ligand>
</feature>
<dbReference type="InterPro" id="IPR003694">
    <property type="entry name" value="NAD_synthase"/>
</dbReference>
<keyword evidence="13" id="KW-1185">Reference proteome</keyword>
<dbReference type="HAMAP" id="MF_00193">
    <property type="entry name" value="NadE_ammonia_dep"/>
    <property type="match status" value="1"/>
</dbReference>
<comment type="function">
    <text evidence="8">Catalyzes the ATP-dependent amidation of deamido-NAD to form NAD. Uses ammonia as a nitrogen source.</text>
</comment>
<protein>
    <recommendedName>
        <fullName evidence="8 10">NH(3)-dependent NAD(+) synthetase</fullName>
        <ecNumber evidence="8 10">6.3.1.5</ecNumber>
    </recommendedName>
</protein>
<dbReference type="RefSeq" id="WP_115792836.1">
    <property type="nucleotide sequence ID" value="NZ_QSLN01000009.1"/>
</dbReference>
<dbReference type="GO" id="GO:0004359">
    <property type="term" value="F:glutaminase activity"/>
    <property type="evidence" value="ECO:0007669"/>
    <property type="project" value="InterPro"/>
</dbReference>
<dbReference type="GO" id="GO:0046872">
    <property type="term" value="F:metal ion binding"/>
    <property type="evidence" value="ECO:0007669"/>
    <property type="project" value="UniProtKB-KW"/>
</dbReference>
<dbReference type="GO" id="GO:0008795">
    <property type="term" value="F:NAD+ synthase activity"/>
    <property type="evidence" value="ECO:0007669"/>
    <property type="project" value="UniProtKB-UniRule"/>
</dbReference>
<comment type="subunit">
    <text evidence="8">Homodimer.</text>
</comment>
<dbReference type="AlphaFoldDB" id="A0A3D8P415"/>
<feature type="binding site" description="in other chain" evidence="8">
    <location>
        <begin position="233"/>
        <end position="234"/>
    </location>
    <ligand>
        <name>deamido-NAD(+)</name>
        <dbReference type="ChEBI" id="CHEBI:58437"/>
        <note>ligand shared between two neighboring subunits</note>
    </ligand>
</feature>
<dbReference type="NCBIfam" id="TIGR00552">
    <property type="entry name" value="nadE"/>
    <property type="match status" value="1"/>
</dbReference>
<evidence type="ECO:0000313" key="13">
    <source>
        <dbReference type="Proteomes" id="UP000256329"/>
    </source>
</evidence>
<dbReference type="OrthoDB" id="9803818at2"/>
<evidence type="ECO:0000256" key="9">
    <source>
        <dbReference type="RuleBase" id="RU003811"/>
    </source>
</evidence>
<evidence type="ECO:0000256" key="5">
    <source>
        <dbReference type="ARBA" id="ARBA00022840"/>
    </source>
</evidence>
<dbReference type="GO" id="GO:0005524">
    <property type="term" value="F:ATP binding"/>
    <property type="evidence" value="ECO:0007669"/>
    <property type="project" value="UniProtKB-UniRule"/>
</dbReference>
<feature type="binding site" evidence="8">
    <location>
        <position position="35"/>
    </location>
    <ligand>
        <name>Mg(2+)</name>
        <dbReference type="ChEBI" id="CHEBI:18420"/>
    </ligand>
</feature>
<feature type="binding site" evidence="8">
    <location>
        <position position="187"/>
    </location>
    <ligand>
        <name>ATP</name>
        <dbReference type="ChEBI" id="CHEBI:30616"/>
    </ligand>
</feature>
<comment type="caution">
    <text evidence="12">The sequence shown here is derived from an EMBL/GenBank/DDBJ whole genome shotgun (WGS) entry which is preliminary data.</text>
</comment>
<sequence>MQTAELVSALVKWLREQLEETGQKGFVVGLSGGIDSSVAAVLCKRACPDHTLGVIMPCHSSPQDAEDAELLARTFDIPYVKVNLDAIYAQLAELLTGKRFEELDHRTITLSNLKPRLRMTVLYFFANDRQYLVVGTGNRCELTIGHFTKFGDGAADIMPLANLLKFQVQEIARYLGIPERIIARPPSPGLWEGQTDAEEMGFTYEELDRYILYGEASPEVKERIESLKAKHRHKLFPPLTPPF</sequence>
<evidence type="ECO:0000256" key="10">
    <source>
        <dbReference type="RuleBase" id="RU003812"/>
    </source>
</evidence>
<proteinExistence type="inferred from homology"/>
<keyword evidence="7 8" id="KW-0520">NAD</keyword>
<evidence type="ECO:0000256" key="4">
    <source>
        <dbReference type="ARBA" id="ARBA00022741"/>
    </source>
</evidence>
<gene>
    <name evidence="8 12" type="primary">nadE</name>
    <name evidence="12" type="ORF">DXX99_07285</name>
</gene>
<comment type="pathway">
    <text evidence="8">Cofactor biosynthesis; NAD(+) biosynthesis; NAD(+) from deamido-NAD(+) (ammonia route): step 1/1.</text>
</comment>
<dbReference type="CDD" id="cd00553">
    <property type="entry name" value="NAD_synthase"/>
    <property type="match status" value="1"/>
</dbReference>
<reference evidence="12 13" key="1">
    <citation type="submission" date="2018-08" db="EMBL/GenBank/DDBJ databases">
        <title>Form III RuBisCO-mediated autotrophy in Thermodesulfobium bacteria.</title>
        <authorList>
            <person name="Toshchakov S.V."/>
            <person name="Kublanov I.V."/>
            <person name="Frolov E."/>
            <person name="Bonch-Osmolovskaya E.A."/>
            <person name="Tourova T.P."/>
            <person name="Chernych N.A."/>
            <person name="Lebedinsky A.V."/>
        </authorList>
    </citation>
    <scope>NUCLEOTIDE SEQUENCE [LARGE SCALE GENOMIC DNA]</scope>
    <source>
        <strain evidence="12 13">SR</strain>
    </source>
</reference>
<dbReference type="GO" id="GO:0003952">
    <property type="term" value="F:NAD+ synthase (glutamine-hydrolyzing) activity"/>
    <property type="evidence" value="ECO:0007669"/>
    <property type="project" value="InterPro"/>
</dbReference>
<keyword evidence="2 8" id="KW-0436">Ligase</keyword>
<name>A0A3D8P415_9THEO</name>
<organism evidence="12 13">
    <name type="scientific">Ammonifex thiophilus</name>
    <dbReference type="NCBI Taxonomy" id="444093"/>
    <lineage>
        <taxon>Bacteria</taxon>
        <taxon>Bacillati</taxon>
        <taxon>Bacillota</taxon>
        <taxon>Clostridia</taxon>
        <taxon>Thermoanaerobacterales</taxon>
        <taxon>Thermoanaerobacteraceae</taxon>
        <taxon>Ammonifex</taxon>
    </lineage>
</organism>
<dbReference type="Gene3D" id="3.40.50.620">
    <property type="entry name" value="HUPs"/>
    <property type="match status" value="1"/>
</dbReference>
<keyword evidence="4 8" id="KW-0547">Nucleotide-binding</keyword>
<feature type="domain" description="NAD/GMP synthase" evidence="11">
    <location>
        <begin position="7"/>
        <end position="228"/>
    </location>
</feature>
<dbReference type="SUPFAM" id="SSF52402">
    <property type="entry name" value="Adenine nucleotide alpha hydrolases-like"/>
    <property type="match status" value="1"/>
</dbReference>
<feature type="binding site" evidence="8">
    <location>
        <position position="141"/>
    </location>
    <ligand>
        <name>Mg(2+)</name>
        <dbReference type="ChEBI" id="CHEBI:18420"/>
    </ligand>
</feature>
<keyword evidence="5 8" id="KW-0067">ATP-binding</keyword>
<dbReference type="InterPro" id="IPR022926">
    <property type="entry name" value="NH(3)-dep_NAD(+)_synth"/>
</dbReference>
<evidence type="ECO:0000256" key="6">
    <source>
        <dbReference type="ARBA" id="ARBA00022842"/>
    </source>
</evidence>
<accession>A0A3D8P415</accession>
<evidence type="ECO:0000256" key="8">
    <source>
        <dbReference type="HAMAP-Rule" id="MF_00193"/>
    </source>
</evidence>
<dbReference type="GO" id="GO:0009435">
    <property type="term" value="P:NAD+ biosynthetic process"/>
    <property type="evidence" value="ECO:0007669"/>
    <property type="project" value="UniProtKB-UniRule"/>
</dbReference>
<dbReference type="PANTHER" id="PTHR23090">
    <property type="entry name" value="NH 3 /GLUTAMINE-DEPENDENT NAD + SYNTHETASE"/>
    <property type="match status" value="1"/>
</dbReference>
<feature type="binding site" evidence="8">
    <location>
        <position position="156"/>
    </location>
    <ligand>
        <name>deamido-NAD(+)</name>
        <dbReference type="ChEBI" id="CHEBI:58437"/>
        <note>ligand shared between two neighboring subunits</note>
    </ligand>
</feature>
<feature type="binding site" evidence="8">
    <location>
        <position position="136"/>
    </location>
    <ligand>
        <name>ATP</name>
        <dbReference type="ChEBI" id="CHEBI:30616"/>
    </ligand>
</feature>
<dbReference type="EMBL" id="QSLN01000009">
    <property type="protein sequence ID" value="RDV82546.1"/>
    <property type="molecule type" value="Genomic_DNA"/>
</dbReference>
<comment type="similarity">
    <text evidence="1 8 9">Belongs to the NAD synthetase family.</text>
</comment>
<dbReference type="UniPathway" id="UPA00253">
    <property type="reaction ID" value="UER00333"/>
</dbReference>
<dbReference type="GO" id="GO:0005737">
    <property type="term" value="C:cytoplasm"/>
    <property type="evidence" value="ECO:0007669"/>
    <property type="project" value="InterPro"/>
</dbReference>
<dbReference type="Pfam" id="PF02540">
    <property type="entry name" value="NAD_synthase"/>
    <property type="match status" value="1"/>
</dbReference>
<comment type="catalytic activity">
    <reaction evidence="8 10">
        <text>deamido-NAD(+) + NH4(+) + ATP = AMP + diphosphate + NAD(+) + H(+)</text>
        <dbReference type="Rhea" id="RHEA:21188"/>
        <dbReference type="ChEBI" id="CHEBI:15378"/>
        <dbReference type="ChEBI" id="CHEBI:28938"/>
        <dbReference type="ChEBI" id="CHEBI:30616"/>
        <dbReference type="ChEBI" id="CHEBI:33019"/>
        <dbReference type="ChEBI" id="CHEBI:57540"/>
        <dbReference type="ChEBI" id="CHEBI:58437"/>
        <dbReference type="ChEBI" id="CHEBI:456215"/>
        <dbReference type="EC" id="6.3.1.5"/>
    </reaction>
</comment>
<keyword evidence="3 8" id="KW-0479">Metal-binding</keyword>
<evidence type="ECO:0000256" key="2">
    <source>
        <dbReference type="ARBA" id="ARBA00022598"/>
    </source>
</evidence>
<dbReference type="InterPro" id="IPR022310">
    <property type="entry name" value="NAD/GMP_synthase"/>
</dbReference>
<evidence type="ECO:0000256" key="1">
    <source>
        <dbReference type="ARBA" id="ARBA00005859"/>
    </source>
</evidence>
<dbReference type="EC" id="6.3.1.5" evidence="8 10"/>
<feature type="binding site" evidence="8">
    <location>
        <position position="165"/>
    </location>
    <ligand>
        <name>ATP</name>
        <dbReference type="ChEBI" id="CHEBI:30616"/>
    </ligand>
</feature>
<evidence type="ECO:0000259" key="11">
    <source>
        <dbReference type="Pfam" id="PF02540"/>
    </source>
</evidence>
<feature type="binding site" description="in other chain" evidence="8">
    <location>
        <position position="149"/>
    </location>
    <ligand>
        <name>deamido-NAD(+)</name>
        <dbReference type="ChEBI" id="CHEBI:58437"/>
        <note>ligand shared between two neighboring subunits</note>
    </ligand>
</feature>
<keyword evidence="6 8" id="KW-0460">Magnesium</keyword>
<dbReference type="PANTHER" id="PTHR23090:SF9">
    <property type="entry name" value="GLUTAMINE-DEPENDENT NAD(+) SYNTHETASE"/>
    <property type="match status" value="1"/>
</dbReference>
<evidence type="ECO:0000256" key="7">
    <source>
        <dbReference type="ARBA" id="ARBA00023027"/>
    </source>
</evidence>